<proteinExistence type="predicted"/>
<sequence length="70" mass="7745">MTKGLPVCWRCRVALHFCWLQRRMALLLLSTSGRAAVKMEGLPWLLWFRQEKGLAAESPARTAGSGGLCG</sequence>
<dbReference type="Proteomes" id="UP001164929">
    <property type="component" value="Chromosome 13"/>
</dbReference>
<evidence type="ECO:0008006" key="4">
    <source>
        <dbReference type="Google" id="ProtNLM"/>
    </source>
</evidence>
<feature type="signal peptide" evidence="1">
    <location>
        <begin position="1"/>
        <end position="35"/>
    </location>
</feature>
<name>A0AAD6LWU2_9ROSI</name>
<protein>
    <recommendedName>
        <fullName evidence="4">Secreted protein</fullName>
    </recommendedName>
</protein>
<evidence type="ECO:0000313" key="3">
    <source>
        <dbReference type="Proteomes" id="UP001164929"/>
    </source>
</evidence>
<gene>
    <name evidence="2" type="ORF">NC653_030658</name>
</gene>
<keyword evidence="3" id="KW-1185">Reference proteome</keyword>
<dbReference type="EMBL" id="JAQIZT010000013">
    <property type="protein sequence ID" value="KAJ6974607.1"/>
    <property type="molecule type" value="Genomic_DNA"/>
</dbReference>
<comment type="caution">
    <text evidence="2">The sequence shown here is derived from an EMBL/GenBank/DDBJ whole genome shotgun (WGS) entry which is preliminary data.</text>
</comment>
<keyword evidence="1" id="KW-0732">Signal</keyword>
<organism evidence="2 3">
    <name type="scientific">Populus alba x Populus x berolinensis</name>
    <dbReference type="NCBI Taxonomy" id="444605"/>
    <lineage>
        <taxon>Eukaryota</taxon>
        <taxon>Viridiplantae</taxon>
        <taxon>Streptophyta</taxon>
        <taxon>Embryophyta</taxon>
        <taxon>Tracheophyta</taxon>
        <taxon>Spermatophyta</taxon>
        <taxon>Magnoliopsida</taxon>
        <taxon>eudicotyledons</taxon>
        <taxon>Gunneridae</taxon>
        <taxon>Pentapetalae</taxon>
        <taxon>rosids</taxon>
        <taxon>fabids</taxon>
        <taxon>Malpighiales</taxon>
        <taxon>Salicaceae</taxon>
        <taxon>Saliceae</taxon>
        <taxon>Populus</taxon>
    </lineage>
</organism>
<reference evidence="2" key="1">
    <citation type="journal article" date="2023" name="Mol. Ecol. Resour.">
        <title>Chromosome-level genome assembly of a triploid poplar Populus alba 'Berolinensis'.</title>
        <authorList>
            <person name="Chen S."/>
            <person name="Yu Y."/>
            <person name="Wang X."/>
            <person name="Wang S."/>
            <person name="Zhang T."/>
            <person name="Zhou Y."/>
            <person name="He R."/>
            <person name="Meng N."/>
            <person name="Wang Y."/>
            <person name="Liu W."/>
            <person name="Liu Z."/>
            <person name="Liu J."/>
            <person name="Guo Q."/>
            <person name="Huang H."/>
            <person name="Sederoff R.R."/>
            <person name="Wang G."/>
            <person name="Qu G."/>
            <person name="Chen S."/>
        </authorList>
    </citation>
    <scope>NUCLEOTIDE SEQUENCE</scope>
    <source>
        <strain evidence="2">SC-2020</strain>
    </source>
</reference>
<feature type="chain" id="PRO_5042026603" description="Secreted protein" evidence="1">
    <location>
        <begin position="36"/>
        <end position="70"/>
    </location>
</feature>
<dbReference type="AlphaFoldDB" id="A0AAD6LWU2"/>
<evidence type="ECO:0000256" key="1">
    <source>
        <dbReference type="SAM" id="SignalP"/>
    </source>
</evidence>
<accession>A0AAD6LWU2</accession>
<evidence type="ECO:0000313" key="2">
    <source>
        <dbReference type="EMBL" id="KAJ6974607.1"/>
    </source>
</evidence>